<dbReference type="GO" id="GO:0042101">
    <property type="term" value="C:T cell receptor complex"/>
    <property type="evidence" value="ECO:0007669"/>
    <property type="project" value="UniProtKB-KW"/>
</dbReference>
<gene>
    <name evidence="8" type="primary">Igkv3d20</name>
    <name evidence="8" type="ORF">PASAMO_R14375</name>
</gene>
<dbReference type="GO" id="GO:0002250">
    <property type="term" value="P:adaptive immune response"/>
    <property type="evidence" value="ECO:0007669"/>
    <property type="project" value="UniProtKB-KW"/>
</dbReference>
<dbReference type="InterPro" id="IPR036179">
    <property type="entry name" value="Ig-like_dom_sf"/>
</dbReference>
<dbReference type="Proteomes" id="UP000625584">
    <property type="component" value="Unassembled WGS sequence"/>
</dbReference>
<evidence type="ECO:0000313" key="9">
    <source>
        <dbReference type="Proteomes" id="UP000625584"/>
    </source>
</evidence>
<keyword evidence="5" id="KW-0393">Immunoglobulin domain</keyword>
<dbReference type="InterPro" id="IPR013106">
    <property type="entry name" value="Ig_V-set"/>
</dbReference>
<evidence type="ECO:0000313" key="8">
    <source>
        <dbReference type="EMBL" id="NXP95002.1"/>
    </source>
</evidence>
<proteinExistence type="predicted"/>
<dbReference type="EMBL" id="WBNP01030297">
    <property type="protein sequence ID" value="NXP95002.1"/>
    <property type="molecule type" value="Genomic_DNA"/>
</dbReference>
<dbReference type="InterPro" id="IPR051006">
    <property type="entry name" value="TCR_variable_domain"/>
</dbReference>
<keyword evidence="9" id="KW-1185">Reference proteome</keyword>
<keyword evidence="1" id="KW-0732">Signal</keyword>
<feature type="non-terminal residue" evidence="8">
    <location>
        <position position="93"/>
    </location>
</feature>
<evidence type="ECO:0000256" key="6">
    <source>
        <dbReference type="ARBA" id="ARBA00043266"/>
    </source>
</evidence>
<dbReference type="Gene3D" id="2.60.40.10">
    <property type="entry name" value="Immunoglobulins"/>
    <property type="match status" value="1"/>
</dbReference>
<evidence type="ECO:0000256" key="3">
    <source>
        <dbReference type="ARBA" id="ARBA00023130"/>
    </source>
</evidence>
<organism evidence="8 9">
    <name type="scientific">Passerina amoena</name>
    <name type="common">Lazuli bunting</name>
    <dbReference type="NCBI Taxonomy" id="142471"/>
    <lineage>
        <taxon>Eukaryota</taxon>
        <taxon>Metazoa</taxon>
        <taxon>Chordata</taxon>
        <taxon>Craniata</taxon>
        <taxon>Vertebrata</taxon>
        <taxon>Euteleostomi</taxon>
        <taxon>Archelosauria</taxon>
        <taxon>Archosauria</taxon>
        <taxon>Dinosauria</taxon>
        <taxon>Saurischia</taxon>
        <taxon>Theropoda</taxon>
        <taxon>Coelurosauria</taxon>
        <taxon>Aves</taxon>
        <taxon>Neognathae</taxon>
        <taxon>Neoaves</taxon>
        <taxon>Telluraves</taxon>
        <taxon>Australaves</taxon>
        <taxon>Passeriformes</taxon>
        <taxon>Cardinalidae</taxon>
        <taxon>Passerina</taxon>
    </lineage>
</organism>
<dbReference type="InterPro" id="IPR013783">
    <property type="entry name" value="Ig-like_fold"/>
</dbReference>
<evidence type="ECO:0000256" key="4">
    <source>
        <dbReference type="ARBA" id="ARBA00023170"/>
    </source>
</evidence>
<feature type="non-terminal residue" evidence="8">
    <location>
        <position position="1"/>
    </location>
</feature>
<evidence type="ECO:0000256" key="1">
    <source>
        <dbReference type="ARBA" id="ARBA00022729"/>
    </source>
</evidence>
<dbReference type="SUPFAM" id="SSF48726">
    <property type="entry name" value="Immunoglobulin"/>
    <property type="match status" value="1"/>
</dbReference>
<evidence type="ECO:0000256" key="2">
    <source>
        <dbReference type="ARBA" id="ARBA00022859"/>
    </source>
</evidence>
<accession>A0A852DQ78</accession>
<sequence>SWSDCGSFLLSAAVTGQVTLKQHPREVTVQEGDEFTFSCSWERGSKSSYLMYWYRQSPGGSLKFIYREGDIYGEGLQEHFVGSVQSLSITLQL</sequence>
<dbReference type="PANTHER" id="PTHR19343">
    <property type="entry name" value="T CELL RECEPTOR ALPHA VARIABLE 1-2"/>
    <property type="match status" value="1"/>
</dbReference>
<protein>
    <submittedName>
        <fullName evidence="8">KVD20 protein</fullName>
    </submittedName>
</protein>
<feature type="domain" description="Immunoglobulin V-set" evidence="7">
    <location>
        <begin position="22"/>
        <end position="75"/>
    </location>
</feature>
<reference evidence="8" key="1">
    <citation type="submission" date="2019-09" db="EMBL/GenBank/DDBJ databases">
        <title>Bird 10,000 Genomes (B10K) Project - Family phase.</title>
        <authorList>
            <person name="Zhang G."/>
        </authorList>
    </citation>
    <scope>NUCLEOTIDE SEQUENCE</scope>
    <source>
        <strain evidence="8">OUT-0017</strain>
        <tissue evidence="8">Muscle</tissue>
    </source>
</reference>
<keyword evidence="4" id="KW-0675">Receptor</keyword>
<keyword evidence="3" id="KW-1064">Adaptive immunity</keyword>
<dbReference type="Pfam" id="PF07686">
    <property type="entry name" value="V-set"/>
    <property type="match status" value="1"/>
</dbReference>
<comment type="caution">
    <text evidence="8">The sequence shown here is derived from an EMBL/GenBank/DDBJ whole genome shotgun (WGS) entry which is preliminary data.</text>
</comment>
<name>A0A852DQ78_PASAF</name>
<keyword evidence="2" id="KW-0391">Immunity</keyword>
<dbReference type="GO" id="GO:0042605">
    <property type="term" value="F:peptide antigen binding"/>
    <property type="evidence" value="ECO:0007669"/>
    <property type="project" value="TreeGrafter"/>
</dbReference>
<keyword evidence="6" id="KW-1279">T cell receptor</keyword>
<dbReference type="PANTHER" id="PTHR19343:SF13">
    <property type="entry name" value="T CELL RECEPTOR ALPHA VARIABLE 21"/>
    <property type="match status" value="1"/>
</dbReference>
<evidence type="ECO:0000259" key="7">
    <source>
        <dbReference type="Pfam" id="PF07686"/>
    </source>
</evidence>
<evidence type="ECO:0000256" key="5">
    <source>
        <dbReference type="ARBA" id="ARBA00023319"/>
    </source>
</evidence>
<dbReference type="AlphaFoldDB" id="A0A852DQ78"/>